<dbReference type="PANTHER" id="PTHR11803:SF39">
    <property type="entry name" value="2-IMINOBUTANOATE_2-IMINOPROPANOATE DEAMINASE"/>
    <property type="match status" value="1"/>
</dbReference>
<comment type="similarity">
    <text evidence="1">Belongs to the RutC family.</text>
</comment>
<dbReference type="Proteomes" id="UP001562425">
    <property type="component" value="Unassembled WGS sequence"/>
</dbReference>
<name>A0ABD1D9X7_CULPP</name>
<comment type="caution">
    <text evidence="2">The sequence shown here is derived from an EMBL/GenBank/DDBJ whole genome shotgun (WGS) entry which is preliminary data.</text>
</comment>
<reference evidence="2 3" key="1">
    <citation type="submission" date="2024-05" db="EMBL/GenBank/DDBJ databases">
        <title>Culex pipiens pipiens assembly and annotation.</title>
        <authorList>
            <person name="Alout H."/>
            <person name="Durand T."/>
        </authorList>
    </citation>
    <scope>NUCLEOTIDE SEQUENCE [LARGE SCALE GENOMIC DNA]</scope>
    <source>
        <strain evidence="2">HA-2024</strain>
        <tissue evidence="2">Whole body</tissue>
    </source>
</reference>
<gene>
    <name evidence="2" type="ORF">pipiens_010908</name>
</gene>
<dbReference type="Pfam" id="PF01042">
    <property type="entry name" value="Ribonuc_L-PSP"/>
    <property type="match status" value="1"/>
</dbReference>
<dbReference type="InterPro" id="IPR006056">
    <property type="entry name" value="RidA"/>
</dbReference>
<dbReference type="Gene3D" id="3.30.1330.40">
    <property type="entry name" value="RutC-like"/>
    <property type="match status" value="1"/>
</dbReference>
<proteinExistence type="inferred from homology"/>
<dbReference type="InterPro" id="IPR035959">
    <property type="entry name" value="RutC-like_sf"/>
</dbReference>
<evidence type="ECO:0000313" key="2">
    <source>
        <dbReference type="EMBL" id="KAL1395887.1"/>
    </source>
</evidence>
<organism evidence="2 3">
    <name type="scientific">Culex pipiens pipiens</name>
    <name type="common">Northern house mosquito</name>
    <dbReference type="NCBI Taxonomy" id="38569"/>
    <lineage>
        <taxon>Eukaryota</taxon>
        <taxon>Metazoa</taxon>
        <taxon>Ecdysozoa</taxon>
        <taxon>Arthropoda</taxon>
        <taxon>Hexapoda</taxon>
        <taxon>Insecta</taxon>
        <taxon>Pterygota</taxon>
        <taxon>Neoptera</taxon>
        <taxon>Endopterygota</taxon>
        <taxon>Diptera</taxon>
        <taxon>Nematocera</taxon>
        <taxon>Culicoidea</taxon>
        <taxon>Culicidae</taxon>
        <taxon>Culicinae</taxon>
        <taxon>Culicini</taxon>
        <taxon>Culex</taxon>
        <taxon>Culex</taxon>
    </lineage>
</organism>
<dbReference type="CDD" id="cd00448">
    <property type="entry name" value="YjgF_YER057c_UK114_family"/>
    <property type="match status" value="1"/>
</dbReference>
<keyword evidence="3" id="KW-1185">Reference proteome</keyword>
<accession>A0ABD1D9X7</accession>
<dbReference type="NCBIfam" id="TIGR00004">
    <property type="entry name" value="Rid family detoxifying hydrolase"/>
    <property type="match status" value="1"/>
</dbReference>
<dbReference type="PANTHER" id="PTHR11803">
    <property type="entry name" value="2-IMINOBUTANOATE/2-IMINOPROPANOATE DEAMINASE RIDA"/>
    <property type="match status" value="1"/>
</dbReference>
<dbReference type="AlphaFoldDB" id="A0ABD1D9X7"/>
<dbReference type="SUPFAM" id="SSF55298">
    <property type="entry name" value="YjgF-like"/>
    <property type="match status" value="1"/>
</dbReference>
<evidence type="ECO:0000313" key="3">
    <source>
        <dbReference type="Proteomes" id="UP001562425"/>
    </source>
</evidence>
<protein>
    <submittedName>
        <fullName evidence="2">Uncharacterized protein</fullName>
    </submittedName>
</protein>
<dbReference type="FunFam" id="3.30.1330.40:FF:000001">
    <property type="entry name" value="L-PSP family endoribonuclease"/>
    <property type="match status" value="1"/>
</dbReference>
<evidence type="ECO:0000256" key="1">
    <source>
        <dbReference type="ARBA" id="ARBA00010552"/>
    </source>
</evidence>
<dbReference type="InterPro" id="IPR006175">
    <property type="entry name" value="YjgF/YER057c/UK114"/>
</dbReference>
<sequence length="257" mass="27477">MASIVRKIISTKKVPKAPAPYNQAVVADRTVYLSGVLGMELESLKLVDGGAPAQTAKALENLTLLLKESGSGVEKVVKTTILLANMDDYAAVNDEYKRVFSSNFPARTCFAVNKLPLGAAVEIEAIALTGEVIQVSTLKSINKTKLNHDAEKWMEQQAQHLIDATTAAFKAGKIQQNPFTAGPPKPNVTIPPPGMGMAARPGMMPGMQQPPLMMGANPGPPIMGMRPPMMMPLGMPPGLQMHAMRPPMMNGPPPQMK</sequence>
<dbReference type="EMBL" id="JBEHCU010006943">
    <property type="protein sequence ID" value="KAL1395887.1"/>
    <property type="molecule type" value="Genomic_DNA"/>
</dbReference>